<proteinExistence type="predicted"/>
<keyword evidence="1" id="KW-0732">Signal</keyword>
<dbReference type="InterPro" id="IPR036249">
    <property type="entry name" value="Thioredoxin-like_sf"/>
</dbReference>
<accession>A0A4V2Z4L7</accession>
<name>A0A4V2Z4L7_9BACT</name>
<organism evidence="2 3">
    <name type="scientific">Dyadobacter psychrotolerans</name>
    <dbReference type="NCBI Taxonomy" id="2541721"/>
    <lineage>
        <taxon>Bacteria</taxon>
        <taxon>Pseudomonadati</taxon>
        <taxon>Bacteroidota</taxon>
        <taxon>Cytophagia</taxon>
        <taxon>Cytophagales</taxon>
        <taxon>Spirosomataceae</taxon>
        <taxon>Dyadobacter</taxon>
    </lineage>
</organism>
<dbReference type="AlphaFoldDB" id="A0A4V2Z4L7"/>
<evidence type="ECO:0000256" key="1">
    <source>
        <dbReference type="SAM" id="SignalP"/>
    </source>
</evidence>
<sequence>MKIFISTILALFAIPAFSQINFVRKSTWEEVATLAKTEKKLIFLHLEDDKCEECNEITTKAFGSADTKDVFGQNYISVKANLETAEGQKFAEKFEIKAGPVSLFIDAGGNILNRFNGLAGAGFMYAEQAEVALKRRSGKQLNDYAREYSSGVRSQKFLEEYIVKRRQAGMPVDELLEKYTGGLPLDSLSSFRVVKFIYMHGPSLDSKVYKAIQAITPRQMIDSMYKSSPYQEAVAMNNAIISATMQKAIAKKDRNLAYQLTYFVQNSYNPDHFLGMMAGQRNMLRYLYEIKDTTQYIRETAQFVDGQHMRLTADSLRRMDDRMMNPPKVAAGSKTKQARPQMMPQSVFIHMDLNEHAWHFFQMSSKTDDLERALKWSYQSQEFFNNLYRNTGHPMRLGNPAYIDTYAQLLYKLGRKEEAIEWQTKAVEAQKVTGTPHASFETTLEKMKEGTLLK</sequence>
<keyword evidence="3" id="KW-1185">Reference proteome</keyword>
<dbReference type="RefSeq" id="WP_131956882.1">
    <property type="nucleotide sequence ID" value="NZ_SMFL01000002.1"/>
</dbReference>
<comment type="caution">
    <text evidence="2">The sequence shown here is derived from an EMBL/GenBank/DDBJ whole genome shotgun (WGS) entry which is preliminary data.</text>
</comment>
<dbReference type="Proteomes" id="UP000294850">
    <property type="component" value="Unassembled WGS sequence"/>
</dbReference>
<evidence type="ECO:0000313" key="2">
    <source>
        <dbReference type="EMBL" id="TDE17118.1"/>
    </source>
</evidence>
<feature type="chain" id="PRO_5020784043" description="DUF255 domain-containing protein" evidence="1">
    <location>
        <begin position="19"/>
        <end position="454"/>
    </location>
</feature>
<dbReference type="OrthoDB" id="645813at2"/>
<dbReference type="EMBL" id="SMFL01000002">
    <property type="protein sequence ID" value="TDE17118.1"/>
    <property type="molecule type" value="Genomic_DNA"/>
</dbReference>
<feature type="signal peptide" evidence="1">
    <location>
        <begin position="1"/>
        <end position="18"/>
    </location>
</feature>
<evidence type="ECO:0008006" key="4">
    <source>
        <dbReference type="Google" id="ProtNLM"/>
    </source>
</evidence>
<reference evidence="2 3" key="1">
    <citation type="submission" date="2019-03" db="EMBL/GenBank/DDBJ databases">
        <title>Dyadobacter AR-3-6 sp. nov., isolated from arctic soil.</title>
        <authorList>
            <person name="Chaudhary D.K."/>
        </authorList>
    </citation>
    <scope>NUCLEOTIDE SEQUENCE [LARGE SCALE GENOMIC DNA]</scope>
    <source>
        <strain evidence="2 3">AR-3-6</strain>
    </source>
</reference>
<gene>
    <name evidence="2" type="ORF">E0F88_04235</name>
</gene>
<dbReference type="SUPFAM" id="SSF52833">
    <property type="entry name" value="Thioredoxin-like"/>
    <property type="match status" value="1"/>
</dbReference>
<dbReference type="Gene3D" id="3.40.30.10">
    <property type="entry name" value="Glutaredoxin"/>
    <property type="match status" value="1"/>
</dbReference>
<protein>
    <recommendedName>
        <fullName evidence="4">DUF255 domain-containing protein</fullName>
    </recommendedName>
</protein>
<evidence type="ECO:0000313" key="3">
    <source>
        <dbReference type="Proteomes" id="UP000294850"/>
    </source>
</evidence>